<reference evidence="3" key="1">
    <citation type="journal article" date="2019" name="Int. J. Syst. Evol. Microbiol.">
        <title>The Global Catalogue of Microorganisms (GCM) 10K type strain sequencing project: providing services to taxonomists for standard genome sequencing and annotation.</title>
        <authorList>
            <consortium name="The Broad Institute Genomics Platform"/>
            <consortium name="The Broad Institute Genome Sequencing Center for Infectious Disease"/>
            <person name="Wu L."/>
            <person name="Ma J."/>
        </authorList>
    </citation>
    <scope>NUCLEOTIDE SEQUENCE [LARGE SCALE GENOMIC DNA]</scope>
    <source>
        <strain evidence="3">DFY41</strain>
    </source>
</reference>
<accession>A0ABW0BGD3</accession>
<proteinExistence type="predicted"/>
<protein>
    <submittedName>
        <fullName evidence="2">GyrI-like domain-containing protein</fullName>
    </submittedName>
</protein>
<dbReference type="RefSeq" id="WP_378587289.1">
    <property type="nucleotide sequence ID" value="NZ_JBHSKD010000004.1"/>
</dbReference>
<evidence type="ECO:0000313" key="3">
    <source>
        <dbReference type="Proteomes" id="UP001596087"/>
    </source>
</evidence>
<comment type="caution">
    <text evidence="2">The sequence shown here is derived from an EMBL/GenBank/DDBJ whole genome shotgun (WGS) entry which is preliminary data.</text>
</comment>
<dbReference type="Gene3D" id="3.20.80.10">
    <property type="entry name" value="Regulatory factor, effector binding domain"/>
    <property type="match status" value="1"/>
</dbReference>
<sequence>MGHQIESVHEPERWFAAQTFHSDAEHVGQVIGPAFGAVAAYLGRRGVPCEGPAVSRYRPEPGGFEVAAGFAVDGPFPEGEGVRPERLPETDALATLHTGAYTGLPGAYADLEHEARVRGVALDPTAMWEEYLDGPDVPPEQTRTRIVWPLVEAGSH</sequence>
<organism evidence="2 3">
    <name type="scientific">Nocardioides taihuensis</name>
    <dbReference type="NCBI Taxonomy" id="1835606"/>
    <lineage>
        <taxon>Bacteria</taxon>
        <taxon>Bacillati</taxon>
        <taxon>Actinomycetota</taxon>
        <taxon>Actinomycetes</taxon>
        <taxon>Propionibacteriales</taxon>
        <taxon>Nocardioidaceae</taxon>
        <taxon>Nocardioides</taxon>
    </lineage>
</organism>
<gene>
    <name evidence="2" type="ORF">ACFPGP_04175</name>
</gene>
<dbReference type="EMBL" id="JBHSKD010000004">
    <property type="protein sequence ID" value="MFC5175856.1"/>
    <property type="molecule type" value="Genomic_DNA"/>
</dbReference>
<keyword evidence="3" id="KW-1185">Reference proteome</keyword>
<dbReference type="InterPro" id="IPR011256">
    <property type="entry name" value="Reg_factor_effector_dom_sf"/>
</dbReference>
<dbReference type="Pfam" id="PF06445">
    <property type="entry name" value="GyrI-like"/>
    <property type="match status" value="1"/>
</dbReference>
<dbReference type="InterPro" id="IPR029442">
    <property type="entry name" value="GyrI-like"/>
</dbReference>
<feature type="domain" description="AraC effector-binding" evidence="1">
    <location>
        <begin position="3"/>
        <end position="151"/>
    </location>
</feature>
<dbReference type="InterPro" id="IPR010499">
    <property type="entry name" value="AraC_E-bd"/>
</dbReference>
<evidence type="ECO:0000259" key="1">
    <source>
        <dbReference type="SMART" id="SM00871"/>
    </source>
</evidence>
<name>A0ABW0BGD3_9ACTN</name>
<evidence type="ECO:0000313" key="2">
    <source>
        <dbReference type="EMBL" id="MFC5175856.1"/>
    </source>
</evidence>
<dbReference type="SMART" id="SM00871">
    <property type="entry name" value="AraC_E_bind"/>
    <property type="match status" value="1"/>
</dbReference>
<dbReference type="Proteomes" id="UP001596087">
    <property type="component" value="Unassembled WGS sequence"/>
</dbReference>
<dbReference type="SUPFAM" id="SSF55136">
    <property type="entry name" value="Probable bacterial effector-binding domain"/>
    <property type="match status" value="1"/>
</dbReference>